<evidence type="ECO:0000256" key="4">
    <source>
        <dbReference type="ARBA" id="ARBA00022723"/>
    </source>
</evidence>
<dbReference type="InterPro" id="IPR007115">
    <property type="entry name" value="6-PTP_synth/QueD"/>
</dbReference>
<dbReference type="UniPathway" id="UPA00391"/>
<protein>
    <recommendedName>
        <fullName evidence="3 8">6-carboxy-5,6,7,8-tetrahydropterin synthase</fullName>
        <ecNumber evidence="8">4.-.-.-</ecNumber>
    </recommendedName>
</protein>
<comment type="cofactor">
    <cofactor evidence="8 10">
        <name>Zn(2+)</name>
        <dbReference type="ChEBI" id="CHEBI:29105"/>
    </cofactor>
    <text evidence="8 10">Binds 1 zinc ion per subunit.</text>
</comment>
<keyword evidence="5 8" id="KW-0862">Zinc</keyword>
<dbReference type="GO" id="GO:0070497">
    <property type="term" value="F:6-carboxytetrahydropterin synthase activity"/>
    <property type="evidence" value="ECO:0007669"/>
    <property type="project" value="UniProtKB-EC"/>
</dbReference>
<evidence type="ECO:0000256" key="9">
    <source>
        <dbReference type="PIRSR" id="PIRSR006113-1"/>
    </source>
</evidence>
<gene>
    <name evidence="11" type="ORF">ATZ36_02295</name>
</gene>
<dbReference type="NCBIfam" id="TIGR03367">
    <property type="entry name" value="queuosine_QueD"/>
    <property type="match status" value="1"/>
</dbReference>
<evidence type="ECO:0000256" key="1">
    <source>
        <dbReference type="ARBA" id="ARBA00005061"/>
    </source>
</evidence>
<dbReference type="EMBL" id="LNVX01000794">
    <property type="protein sequence ID" value="OEG69242.1"/>
    <property type="molecule type" value="Genomic_DNA"/>
</dbReference>
<dbReference type="Pfam" id="PF01242">
    <property type="entry name" value="PTPS"/>
    <property type="match status" value="1"/>
</dbReference>
<comment type="caution">
    <text evidence="11">The sequence shown here is derived from an EMBL/GenBank/DDBJ whole genome shotgun (WGS) entry which is preliminary data.</text>
</comment>
<evidence type="ECO:0000256" key="7">
    <source>
        <dbReference type="ARBA" id="ARBA00048807"/>
    </source>
</evidence>
<evidence type="ECO:0000256" key="5">
    <source>
        <dbReference type="ARBA" id="ARBA00022833"/>
    </source>
</evidence>
<dbReference type="PIRSF" id="PIRSF006113">
    <property type="entry name" value="PTP_synth"/>
    <property type="match status" value="1"/>
</dbReference>
<dbReference type="AlphaFoldDB" id="A0A1E5IFF5"/>
<proteinExistence type="inferred from homology"/>
<dbReference type="GO" id="GO:0046872">
    <property type="term" value="F:metal ion binding"/>
    <property type="evidence" value="ECO:0007669"/>
    <property type="project" value="UniProtKB-KW"/>
</dbReference>
<feature type="active site" description="Charge relay system" evidence="9">
    <location>
        <position position="112"/>
    </location>
</feature>
<evidence type="ECO:0000256" key="2">
    <source>
        <dbReference type="ARBA" id="ARBA00008900"/>
    </source>
</evidence>
<dbReference type="GO" id="GO:0008616">
    <property type="term" value="P:tRNA queuosine(34) biosynthetic process"/>
    <property type="evidence" value="ECO:0007669"/>
    <property type="project" value="UniProtKB-KW"/>
</dbReference>
<dbReference type="PANTHER" id="PTHR12589">
    <property type="entry name" value="PYRUVOYL TETRAHYDROBIOPTERIN SYNTHASE"/>
    <property type="match status" value="1"/>
</dbReference>
<comment type="similarity">
    <text evidence="2 8">Belongs to the PTPS family. QueD subfamily.</text>
</comment>
<comment type="catalytic activity">
    <reaction evidence="7 8">
        <text>7,8-dihydroneopterin 3'-triphosphate + H2O = 6-carboxy-5,6,7,8-tetrahydropterin + triphosphate + acetaldehyde + 2 H(+)</text>
        <dbReference type="Rhea" id="RHEA:27966"/>
        <dbReference type="ChEBI" id="CHEBI:15343"/>
        <dbReference type="ChEBI" id="CHEBI:15377"/>
        <dbReference type="ChEBI" id="CHEBI:15378"/>
        <dbReference type="ChEBI" id="CHEBI:18036"/>
        <dbReference type="ChEBI" id="CHEBI:58462"/>
        <dbReference type="ChEBI" id="CHEBI:61032"/>
        <dbReference type="EC" id="4.1.2.50"/>
    </reaction>
</comment>
<feature type="active site" description="Proton acceptor" evidence="9">
    <location>
        <position position="24"/>
    </location>
</feature>
<keyword evidence="6 8" id="KW-0456">Lyase</keyword>
<organism evidence="11 12">
    <name type="scientific">Endomicrobium trichonymphae</name>
    <dbReference type="NCBI Taxonomy" id="1408204"/>
    <lineage>
        <taxon>Bacteria</taxon>
        <taxon>Pseudomonadati</taxon>
        <taxon>Elusimicrobiota</taxon>
        <taxon>Endomicrobiia</taxon>
        <taxon>Endomicrobiales</taxon>
        <taxon>Endomicrobiaceae</taxon>
        <taxon>Candidatus Endomicrobiellum</taxon>
    </lineage>
</organism>
<sequence>MKYKLSGTRSFSSAHCLREYKGRCENLHGHNWKIRAAFYGTELDDTGMLIDFTYIKMHLNEIINYLDHKFLNEIVPFDRVNPTAENIAAFVLGRLKDIETKNAKVCEVEVWESESSSVVVSI</sequence>
<feature type="binding site" evidence="10">
    <location>
        <position position="28"/>
    </location>
    <ligand>
        <name>Zn(2+)</name>
        <dbReference type="ChEBI" id="CHEBI:29105"/>
    </ligand>
</feature>
<feature type="active site" description="Charge relay system" evidence="9">
    <location>
        <position position="68"/>
    </location>
</feature>
<dbReference type="Gene3D" id="3.30.479.10">
    <property type="entry name" value="6-pyruvoyl tetrahydropterin synthase/QueD"/>
    <property type="match status" value="1"/>
</dbReference>
<dbReference type="InterPro" id="IPR038418">
    <property type="entry name" value="6-PTP_synth/QueD_sf"/>
</dbReference>
<evidence type="ECO:0000313" key="11">
    <source>
        <dbReference type="EMBL" id="OEG69242.1"/>
    </source>
</evidence>
<evidence type="ECO:0000256" key="10">
    <source>
        <dbReference type="PIRSR" id="PIRSR006113-2"/>
    </source>
</evidence>
<evidence type="ECO:0000256" key="6">
    <source>
        <dbReference type="ARBA" id="ARBA00023239"/>
    </source>
</evidence>
<comment type="pathway">
    <text evidence="1 8">Purine metabolism; 7-cyano-7-deazaguanine biosynthesis.</text>
</comment>
<dbReference type="SUPFAM" id="SSF55620">
    <property type="entry name" value="Tetrahydrobiopterin biosynthesis enzymes-like"/>
    <property type="match status" value="1"/>
</dbReference>
<name>A0A1E5IFF5_ENDTX</name>
<evidence type="ECO:0000256" key="3">
    <source>
        <dbReference type="ARBA" id="ARBA00018141"/>
    </source>
</evidence>
<reference evidence="11 12" key="1">
    <citation type="submission" date="2015-11" db="EMBL/GenBank/DDBJ databases">
        <title>Evidence for parallel genomic evolution in an endosymbiosis of termite gut flagellates.</title>
        <authorList>
            <person name="Zheng H."/>
        </authorList>
    </citation>
    <scope>NUCLEOTIDE SEQUENCE [LARGE SCALE GENOMIC DNA]</scope>
    <source>
        <strain evidence="11 12">CET450</strain>
    </source>
</reference>
<feature type="binding site" evidence="10">
    <location>
        <position position="15"/>
    </location>
    <ligand>
        <name>Zn(2+)</name>
        <dbReference type="ChEBI" id="CHEBI:29105"/>
    </ligand>
</feature>
<keyword evidence="12" id="KW-1185">Reference proteome</keyword>
<dbReference type="Proteomes" id="UP000095237">
    <property type="component" value="Unassembled WGS sequence"/>
</dbReference>
<dbReference type="EC" id="4.-.-.-" evidence="8"/>
<keyword evidence="8" id="KW-0671">Queuosine biosynthesis</keyword>
<dbReference type="PANTHER" id="PTHR12589:SF7">
    <property type="entry name" value="6-PYRUVOYL TETRAHYDROBIOPTERIN SYNTHASE"/>
    <property type="match status" value="1"/>
</dbReference>
<feature type="binding site" evidence="10">
    <location>
        <position position="30"/>
    </location>
    <ligand>
        <name>Zn(2+)</name>
        <dbReference type="ChEBI" id="CHEBI:29105"/>
    </ligand>
</feature>
<keyword evidence="4 8" id="KW-0479">Metal-binding</keyword>
<evidence type="ECO:0000256" key="8">
    <source>
        <dbReference type="PIRNR" id="PIRNR006113"/>
    </source>
</evidence>
<accession>A0A1E5IFF5</accession>
<evidence type="ECO:0000313" key="12">
    <source>
        <dbReference type="Proteomes" id="UP000095237"/>
    </source>
</evidence>